<reference evidence="2 3" key="1">
    <citation type="submission" date="2015-08" db="EMBL/GenBank/DDBJ databases">
        <title>Next Generation Sequencing and Analysis of the Genome of Puccinia sorghi L Schw, the Causal Agent of Maize Common Rust.</title>
        <authorList>
            <person name="Rochi L."/>
            <person name="Burguener G."/>
            <person name="Darino M."/>
            <person name="Turjanski A."/>
            <person name="Kreff E."/>
            <person name="Dieguez M.J."/>
            <person name="Sacco F."/>
        </authorList>
    </citation>
    <scope>NUCLEOTIDE SEQUENCE [LARGE SCALE GENOMIC DNA]</scope>
    <source>
        <strain evidence="2 3">RO10H11247</strain>
    </source>
</reference>
<dbReference type="EMBL" id="LAVV01011162">
    <property type="protein sequence ID" value="KNZ48119.1"/>
    <property type="molecule type" value="Genomic_DNA"/>
</dbReference>
<accession>A0A0L6UHT3</accession>
<dbReference type="VEuPathDB" id="FungiDB:VP01_589g3"/>
<sequence>MWCGCYLQWLLEKLKFQSMVQEADNKSSTKDHSPKSQLHAVDMQQAFVKLGVMLPAPSPSEELGYTLQAPHHAPSKNTLPPALPPLQERSIDCLISEENPISSKVHVAHSCHF</sequence>
<comment type="caution">
    <text evidence="2">The sequence shown here is derived from an EMBL/GenBank/DDBJ whole genome shotgun (WGS) entry which is preliminary data.</text>
</comment>
<dbReference type="Proteomes" id="UP000037035">
    <property type="component" value="Unassembled WGS sequence"/>
</dbReference>
<gene>
    <name evidence="2" type="ORF">VP01_589g3</name>
</gene>
<dbReference type="AlphaFoldDB" id="A0A0L6UHT3"/>
<keyword evidence="3" id="KW-1185">Reference proteome</keyword>
<feature type="region of interest" description="Disordered" evidence="1">
    <location>
        <begin position="61"/>
        <end position="84"/>
    </location>
</feature>
<evidence type="ECO:0000256" key="1">
    <source>
        <dbReference type="SAM" id="MobiDB-lite"/>
    </source>
</evidence>
<name>A0A0L6UHT3_9BASI</name>
<evidence type="ECO:0000313" key="2">
    <source>
        <dbReference type="EMBL" id="KNZ48119.1"/>
    </source>
</evidence>
<evidence type="ECO:0000313" key="3">
    <source>
        <dbReference type="Proteomes" id="UP000037035"/>
    </source>
</evidence>
<protein>
    <submittedName>
        <fullName evidence="2">AGC protein kinase</fullName>
    </submittedName>
</protein>
<dbReference type="GO" id="GO:0016301">
    <property type="term" value="F:kinase activity"/>
    <property type="evidence" value="ECO:0007669"/>
    <property type="project" value="UniProtKB-KW"/>
</dbReference>
<proteinExistence type="predicted"/>
<keyword evidence="2" id="KW-0418">Kinase</keyword>
<organism evidence="2 3">
    <name type="scientific">Puccinia sorghi</name>
    <dbReference type="NCBI Taxonomy" id="27349"/>
    <lineage>
        <taxon>Eukaryota</taxon>
        <taxon>Fungi</taxon>
        <taxon>Dikarya</taxon>
        <taxon>Basidiomycota</taxon>
        <taxon>Pucciniomycotina</taxon>
        <taxon>Pucciniomycetes</taxon>
        <taxon>Pucciniales</taxon>
        <taxon>Pucciniaceae</taxon>
        <taxon>Puccinia</taxon>
    </lineage>
</organism>
<keyword evidence="2" id="KW-0808">Transferase</keyword>